<dbReference type="GeneID" id="17306032"/>
<dbReference type="AlphaFoldDB" id="L1JLS5"/>
<dbReference type="KEGG" id="gtt:GUITHDRAFT_135993"/>
<dbReference type="RefSeq" id="XP_005836282.1">
    <property type="nucleotide sequence ID" value="XM_005836225.1"/>
</dbReference>
<evidence type="ECO:0000313" key="1">
    <source>
        <dbReference type="EMBL" id="EKX49302.1"/>
    </source>
</evidence>
<dbReference type="SUPFAM" id="SSF55770">
    <property type="entry name" value="Profilin (actin-binding protein)"/>
    <property type="match status" value="1"/>
</dbReference>
<evidence type="ECO:0000313" key="3">
    <source>
        <dbReference type="Proteomes" id="UP000011087"/>
    </source>
</evidence>
<evidence type="ECO:0000313" key="2">
    <source>
        <dbReference type="EnsemblProtists" id="EKX49302"/>
    </source>
</evidence>
<dbReference type="GO" id="GO:0003779">
    <property type="term" value="F:actin binding"/>
    <property type="evidence" value="ECO:0007669"/>
    <property type="project" value="InterPro"/>
</dbReference>
<dbReference type="EnsemblProtists" id="EKX49302">
    <property type="protein sequence ID" value="EKX49302"/>
    <property type="gene ID" value="GUITHDRAFT_135993"/>
</dbReference>
<accession>L1JLS5</accession>
<dbReference type="STRING" id="905079.L1JLS5"/>
<evidence type="ECO:0008006" key="4">
    <source>
        <dbReference type="Google" id="ProtNLM"/>
    </source>
</evidence>
<dbReference type="Pfam" id="PF00235">
    <property type="entry name" value="Profilin"/>
    <property type="match status" value="1"/>
</dbReference>
<gene>
    <name evidence="1" type="ORF">GUITHDRAFT_135993</name>
</gene>
<dbReference type="Gene3D" id="3.30.450.30">
    <property type="entry name" value="Dynein light chain 2a, cytoplasmic"/>
    <property type="match status" value="1"/>
</dbReference>
<dbReference type="PaxDb" id="55529-EKX49302"/>
<sequence>MADATGHTWNSVLTTWEASSSIDKLCLIITDDWSIEYSKNKHKSPFLIQSRKPCEINLELASFVLKNFRDPTEIFKEGIRVGREKYFALHCNPRTIHCKYESLSFVSSYNSSRKGASGIIFVRCRGACIVVQYSAPITASQCLCYVESLADIANEGIAGVHTGVAVTGEGDNS</sequence>
<reference evidence="3" key="2">
    <citation type="submission" date="2012-11" db="EMBL/GenBank/DDBJ databases">
        <authorList>
            <person name="Kuo A."/>
            <person name="Curtis B.A."/>
            <person name="Tanifuji G."/>
            <person name="Burki F."/>
            <person name="Gruber A."/>
            <person name="Irimia M."/>
            <person name="Maruyama S."/>
            <person name="Arias M.C."/>
            <person name="Ball S.G."/>
            <person name="Gile G.H."/>
            <person name="Hirakawa Y."/>
            <person name="Hopkins J.F."/>
            <person name="Rensing S.A."/>
            <person name="Schmutz J."/>
            <person name="Symeonidi A."/>
            <person name="Elias M."/>
            <person name="Eveleigh R.J."/>
            <person name="Herman E.K."/>
            <person name="Klute M.J."/>
            <person name="Nakayama T."/>
            <person name="Obornik M."/>
            <person name="Reyes-Prieto A."/>
            <person name="Armbrust E.V."/>
            <person name="Aves S.J."/>
            <person name="Beiko R.G."/>
            <person name="Coutinho P."/>
            <person name="Dacks J.B."/>
            <person name="Durnford D.G."/>
            <person name="Fast N.M."/>
            <person name="Green B.R."/>
            <person name="Grisdale C."/>
            <person name="Hempe F."/>
            <person name="Henrissat B."/>
            <person name="Hoppner M.P."/>
            <person name="Ishida K.-I."/>
            <person name="Kim E."/>
            <person name="Koreny L."/>
            <person name="Kroth P.G."/>
            <person name="Liu Y."/>
            <person name="Malik S.-B."/>
            <person name="Maier U.G."/>
            <person name="McRose D."/>
            <person name="Mock T."/>
            <person name="Neilson J.A."/>
            <person name="Onodera N.T."/>
            <person name="Poole A.M."/>
            <person name="Pritham E.J."/>
            <person name="Richards T.A."/>
            <person name="Rocap G."/>
            <person name="Roy S.W."/>
            <person name="Sarai C."/>
            <person name="Schaack S."/>
            <person name="Shirato S."/>
            <person name="Slamovits C.H."/>
            <person name="Spencer D.F."/>
            <person name="Suzuki S."/>
            <person name="Worden A.Z."/>
            <person name="Zauner S."/>
            <person name="Barry K."/>
            <person name="Bell C."/>
            <person name="Bharti A.K."/>
            <person name="Crow J.A."/>
            <person name="Grimwood J."/>
            <person name="Kramer R."/>
            <person name="Lindquist E."/>
            <person name="Lucas S."/>
            <person name="Salamov A."/>
            <person name="McFadden G.I."/>
            <person name="Lane C.E."/>
            <person name="Keeling P.J."/>
            <person name="Gray M.W."/>
            <person name="Grigoriev I.V."/>
            <person name="Archibald J.M."/>
        </authorList>
    </citation>
    <scope>NUCLEOTIDE SEQUENCE</scope>
    <source>
        <strain evidence="3">CCMP2712</strain>
    </source>
</reference>
<protein>
    <recommendedName>
        <fullName evidence="4">Profilin</fullName>
    </recommendedName>
</protein>
<name>L1JLS5_GUITC</name>
<dbReference type="InterPro" id="IPR036140">
    <property type="entry name" value="PFN_sf"/>
</dbReference>
<dbReference type="HOGENOM" id="CLU_1550457_0_0_1"/>
<reference evidence="2" key="3">
    <citation type="submission" date="2016-03" db="UniProtKB">
        <authorList>
            <consortium name="EnsemblProtists"/>
        </authorList>
    </citation>
    <scope>IDENTIFICATION</scope>
</reference>
<reference evidence="1 3" key="1">
    <citation type="journal article" date="2012" name="Nature">
        <title>Algal genomes reveal evolutionary mosaicism and the fate of nucleomorphs.</title>
        <authorList>
            <consortium name="DOE Joint Genome Institute"/>
            <person name="Curtis B.A."/>
            <person name="Tanifuji G."/>
            <person name="Burki F."/>
            <person name="Gruber A."/>
            <person name="Irimia M."/>
            <person name="Maruyama S."/>
            <person name="Arias M.C."/>
            <person name="Ball S.G."/>
            <person name="Gile G.H."/>
            <person name="Hirakawa Y."/>
            <person name="Hopkins J.F."/>
            <person name="Kuo A."/>
            <person name="Rensing S.A."/>
            <person name="Schmutz J."/>
            <person name="Symeonidi A."/>
            <person name="Elias M."/>
            <person name="Eveleigh R.J."/>
            <person name="Herman E.K."/>
            <person name="Klute M.J."/>
            <person name="Nakayama T."/>
            <person name="Obornik M."/>
            <person name="Reyes-Prieto A."/>
            <person name="Armbrust E.V."/>
            <person name="Aves S.J."/>
            <person name="Beiko R.G."/>
            <person name="Coutinho P."/>
            <person name="Dacks J.B."/>
            <person name="Durnford D.G."/>
            <person name="Fast N.M."/>
            <person name="Green B.R."/>
            <person name="Grisdale C.J."/>
            <person name="Hempel F."/>
            <person name="Henrissat B."/>
            <person name="Hoppner M.P."/>
            <person name="Ishida K."/>
            <person name="Kim E."/>
            <person name="Koreny L."/>
            <person name="Kroth P.G."/>
            <person name="Liu Y."/>
            <person name="Malik S.B."/>
            <person name="Maier U.G."/>
            <person name="McRose D."/>
            <person name="Mock T."/>
            <person name="Neilson J.A."/>
            <person name="Onodera N.T."/>
            <person name="Poole A.M."/>
            <person name="Pritham E.J."/>
            <person name="Richards T.A."/>
            <person name="Rocap G."/>
            <person name="Roy S.W."/>
            <person name="Sarai C."/>
            <person name="Schaack S."/>
            <person name="Shirato S."/>
            <person name="Slamovits C.H."/>
            <person name="Spencer D.F."/>
            <person name="Suzuki S."/>
            <person name="Worden A.Z."/>
            <person name="Zauner S."/>
            <person name="Barry K."/>
            <person name="Bell C."/>
            <person name="Bharti A.K."/>
            <person name="Crow J.A."/>
            <person name="Grimwood J."/>
            <person name="Kramer R."/>
            <person name="Lindquist E."/>
            <person name="Lucas S."/>
            <person name="Salamov A."/>
            <person name="McFadden G.I."/>
            <person name="Lane C.E."/>
            <person name="Keeling P.J."/>
            <person name="Gray M.W."/>
            <person name="Grigoriev I.V."/>
            <person name="Archibald J.M."/>
        </authorList>
    </citation>
    <scope>NUCLEOTIDE SEQUENCE</scope>
    <source>
        <strain evidence="1 3">CCMP2712</strain>
    </source>
</reference>
<keyword evidence="3" id="KW-1185">Reference proteome</keyword>
<organism evidence="1">
    <name type="scientific">Guillardia theta (strain CCMP2712)</name>
    <name type="common">Cryptophyte</name>
    <dbReference type="NCBI Taxonomy" id="905079"/>
    <lineage>
        <taxon>Eukaryota</taxon>
        <taxon>Cryptophyceae</taxon>
        <taxon>Pyrenomonadales</taxon>
        <taxon>Geminigeraceae</taxon>
        <taxon>Guillardia</taxon>
    </lineage>
</organism>
<proteinExistence type="predicted"/>
<dbReference type="EMBL" id="JH992982">
    <property type="protein sequence ID" value="EKX49302.1"/>
    <property type="molecule type" value="Genomic_DNA"/>
</dbReference>
<dbReference type="InterPro" id="IPR048278">
    <property type="entry name" value="PFN"/>
</dbReference>
<dbReference type="Proteomes" id="UP000011087">
    <property type="component" value="Unassembled WGS sequence"/>
</dbReference>